<evidence type="ECO:0000256" key="3">
    <source>
        <dbReference type="ARBA" id="ARBA00014415"/>
    </source>
</evidence>
<dbReference type="InterPro" id="IPR043129">
    <property type="entry name" value="ATPase_NBD"/>
</dbReference>
<evidence type="ECO:0000313" key="13">
    <source>
        <dbReference type="EMBL" id="HIU45358.1"/>
    </source>
</evidence>
<dbReference type="FunFam" id="3.30.420.40:FF:000071">
    <property type="entry name" value="Molecular chaperone DnaK"/>
    <property type="match status" value="1"/>
</dbReference>
<evidence type="ECO:0000256" key="2">
    <source>
        <dbReference type="ARBA" id="ARBA00007381"/>
    </source>
</evidence>
<comment type="caution">
    <text evidence="13">The sequence shown here is derived from an EMBL/GenBank/DDBJ whole genome shotgun (WGS) entry which is preliminary data.</text>
</comment>
<dbReference type="PRINTS" id="PR00301">
    <property type="entry name" value="HEATSHOCK70"/>
</dbReference>
<evidence type="ECO:0000256" key="11">
    <source>
        <dbReference type="ARBA" id="ARBA00030945"/>
    </source>
</evidence>
<evidence type="ECO:0000256" key="4">
    <source>
        <dbReference type="ARBA" id="ARBA00017249"/>
    </source>
</evidence>
<evidence type="ECO:0000256" key="7">
    <source>
        <dbReference type="ARBA" id="ARBA00022840"/>
    </source>
</evidence>
<keyword evidence="7" id="KW-0067">ATP-binding</keyword>
<dbReference type="GO" id="GO:0005524">
    <property type="term" value="F:ATP binding"/>
    <property type="evidence" value="ECO:0007669"/>
    <property type="project" value="UniProtKB-KW"/>
</dbReference>
<evidence type="ECO:0000256" key="12">
    <source>
        <dbReference type="ARBA" id="ARBA00033103"/>
    </source>
</evidence>
<dbReference type="Proteomes" id="UP000824070">
    <property type="component" value="Unassembled WGS sequence"/>
</dbReference>
<reference evidence="13" key="2">
    <citation type="journal article" date="2021" name="PeerJ">
        <title>Extensive microbial diversity within the chicken gut microbiome revealed by metagenomics and culture.</title>
        <authorList>
            <person name="Gilroy R."/>
            <person name="Ravi A."/>
            <person name="Getino M."/>
            <person name="Pursley I."/>
            <person name="Horton D.L."/>
            <person name="Alikhan N.F."/>
            <person name="Baker D."/>
            <person name="Gharbi K."/>
            <person name="Hall N."/>
            <person name="Watson M."/>
            <person name="Adriaenssens E.M."/>
            <person name="Foster-Nyarko E."/>
            <person name="Jarju S."/>
            <person name="Secka A."/>
            <person name="Antonio M."/>
            <person name="Oren A."/>
            <person name="Chaudhuri R.R."/>
            <person name="La Ragione R."/>
            <person name="Hildebrand F."/>
            <person name="Pallen M.J."/>
        </authorList>
    </citation>
    <scope>NUCLEOTIDE SEQUENCE</scope>
    <source>
        <strain evidence="13">ChiGjej1B1-22543</strain>
    </source>
</reference>
<evidence type="ECO:0000256" key="10">
    <source>
        <dbReference type="ARBA" id="ARBA00030019"/>
    </source>
</evidence>
<keyword evidence="6" id="KW-0547">Nucleotide-binding</keyword>
<gene>
    <name evidence="13" type="ORF">IAC52_03570</name>
</gene>
<dbReference type="SUPFAM" id="SSF53067">
    <property type="entry name" value="Actin-like ATPase domain"/>
    <property type="match status" value="1"/>
</dbReference>
<dbReference type="PANTHER" id="PTHR19375">
    <property type="entry name" value="HEAT SHOCK PROTEIN 70KDA"/>
    <property type="match status" value="1"/>
</dbReference>
<name>A0A9D1LP21_9FIRM</name>
<dbReference type="PROSITE" id="PS00297">
    <property type="entry name" value="HSP70_1"/>
    <property type="match status" value="1"/>
</dbReference>
<accession>A0A9D1LP21</accession>
<protein>
    <recommendedName>
        <fullName evidence="3">Chaperone protein DnaK</fullName>
    </recommendedName>
    <alternativeName>
        <fullName evidence="4">Chaperone protein dnaK</fullName>
    </alternativeName>
    <alternativeName>
        <fullName evidence="12">HSP70</fullName>
    </alternativeName>
    <alternativeName>
        <fullName evidence="11">Heat shock 70 kDa protein</fullName>
    </alternativeName>
    <alternativeName>
        <fullName evidence="10">Heat shock protein 70</fullName>
    </alternativeName>
</protein>
<dbReference type="GO" id="GO:0140662">
    <property type="term" value="F:ATP-dependent protein folding chaperone"/>
    <property type="evidence" value="ECO:0007669"/>
    <property type="project" value="InterPro"/>
</dbReference>
<comment type="function">
    <text evidence="1">Acts as a chaperone.</text>
</comment>
<evidence type="ECO:0000256" key="5">
    <source>
        <dbReference type="ARBA" id="ARBA00022553"/>
    </source>
</evidence>
<dbReference type="InterPro" id="IPR013126">
    <property type="entry name" value="Hsp_70_fam"/>
</dbReference>
<keyword evidence="9" id="KW-0143">Chaperone</keyword>
<sequence>MAKEIIVGIDLGTTNSVISYMQSDGKVKVIPNPEGTNTTPSVVGFKSSGEEIVGNAAKRQAITNPDTVSSAKRKMGTADKFHISCLNKDYTPQEISAKVLAYMKDYAEKNIGQPVKKAVITVPAYFND</sequence>
<reference evidence="13" key="1">
    <citation type="submission" date="2020-10" db="EMBL/GenBank/DDBJ databases">
        <authorList>
            <person name="Gilroy R."/>
        </authorList>
    </citation>
    <scope>NUCLEOTIDE SEQUENCE</scope>
    <source>
        <strain evidence="13">ChiGjej1B1-22543</strain>
    </source>
</reference>
<evidence type="ECO:0000256" key="6">
    <source>
        <dbReference type="ARBA" id="ARBA00022741"/>
    </source>
</evidence>
<evidence type="ECO:0000256" key="9">
    <source>
        <dbReference type="ARBA" id="ARBA00023186"/>
    </source>
</evidence>
<evidence type="ECO:0000256" key="8">
    <source>
        <dbReference type="ARBA" id="ARBA00023016"/>
    </source>
</evidence>
<dbReference type="AlphaFoldDB" id="A0A9D1LP21"/>
<dbReference type="EMBL" id="DVMV01000025">
    <property type="protein sequence ID" value="HIU45358.1"/>
    <property type="molecule type" value="Genomic_DNA"/>
</dbReference>
<dbReference type="Pfam" id="PF00012">
    <property type="entry name" value="HSP70"/>
    <property type="match status" value="2"/>
</dbReference>
<keyword evidence="8" id="KW-0346">Stress response</keyword>
<dbReference type="InterPro" id="IPR018181">
    <property type="entry name" value="Heat_shock_70_CS"/>
</dbReference>
<organism evidence="13 14">
    <name type="scientific">Candidatus Alloenteromonas pullicola</name>
    <dbReference type="NCBI Taxonomy" id="2840784"/>
    <lineage>
        <taxon>Bacteria</taxon>
        <taxon>Bacillati</taxon>
        <taxon>Bacillota</taxon>
        <taxon>Bacillota incertae sedis</taxon>
        <taxon>Candidatus Alloenteromonas</taxon>
    </lineage>
</organism>
<dbReference type="Gene3D" id="3.30.420.40">
    <property type="match status" value="1"/>
</dbReference>
<keyword evidence="5" id="KW-0597">Phosphoprotein</keyword>
<comment type="similarity">
    <text evidence="2">Belongs to the heat shock protein 70 family.</text>
</comment>
<evidence type="ECO:0000256" key="1">
    <source>
        <dbReference type="ARBA" id="ARBA00002290"/>
    </source>
</evidence>
<proteinExistence type="inferred from homology"/>
<feature type="non-terminal residue" evidence="13">
    <location>
        <position position="128"/>
    </location>
</feature>
<evidence type="ECO:0000313" key="14">
    <source>
        <dbReference type="Proteomes" id="UP000824070"/>
    </source>
</evidence>